<gene>
    <name evidence="2" type="ORF">BUE93_20660</name>
</gene>
<dbReference type="InterPro" id="IPR047647">
    <property type="entry name" value="ISAs1_transpos"/>
</dbReference>
<evidence type="ECO:0000313" key="2">
    <source>
        <dbReference type="EMBL" id="PRP68748.1"/>
    </source>
</evidence>
<accession>A0A2S9WZ57</accession>
<feature type="non-terminal residue" evidence="2">
    <location>
        <position position="113"/>
    </location>
</feature>
<dbReference type="NCBIfam" id="NF033564">
    <property type="entry name" value="transpos_ISAs1"/>
    <property type="match status" value="1"/>
</dbReference>
<dbReference type="PANTHER" id="PTHR30298:SF0">
    <property type="entry name" value="PROTEIN YBFL-RELATED"/>
    <property type="match status" value="1"/>
</dbReference>
<dbReference type="RefSeq" id="WP_189339030.1">
    <property type="nucleotide sequence ID" value="NZ_MTBD01000051.1"/>
</dbReference>
<dbReference type="InterPro" id="IPR051698">
    <property type="entry name" value="Transposase_11-like"/>
</dbReference>
<comment type="caution">
    <text evidence="2">The sequence shown here is derived from an EMBL/GenBank/DDBJ whole genome shotgun (WGS) entry which is preliminary data.</text>
</comment>
<protein>
    <recommendedName>
        <fullName evidence="1">H repeat-associated protein N-terminal domain-containing protein</fullName>
    </recommendedName>
</protein>
<dbReference type="AlphaFoldDB" id="A0A2S9WZ57"/>
<dbReference type="InterPro" id="IPR032806">
    <property type="entry name" value="YbfD_N"/>
</dbReference>
<dbReference type="Proteomes" id="UP000239469">
    <property type="component" value="Unassembled WGS sequence"/>
</dbReference>
<proteinExistence type="predicted"/>
<feature type="domain" description="H repeat-associated protein N-terminal" evidence="1">
    <location>
        <begin position="1"/>
        <end position="88"/>
    </location>
</feature>
<sequence length="113" mass="12755">MEHLAEVPEPRTGRYIAHPLDEILVIAVCAIFAGAESFVEAVEWAEVKEAWLRRFLPLKNGIPSHDTVNRVFRLLDPKQFENAFRSWTQGLLGSFRQIAIDGKCLRGTARGAH</sequence>
<name>A0A2S9WZ57_9NEIS</name>
<dbReference type="Pfam" id="PF13808">
    <property type="entry name" value="DDE_Tnp_1_assoc"/>
    <property type="match status" value="1"/>
</dbReference>
<evidence type="ECO:0000313" key="3">
    <source>
        <dbReference type="Proteomes" id="UP000239469"/>
    </source>
</evidence>
<dbReference type="PANTHER" id="PTHR30298">
    <property type="entry name" value="H REPEAT-ASSOCIATED PREDICTED TRANSPOSASE"/>
    <property type="match status" value="1"/>
</dbReference>
<organism evidence="2 3">
    <name type="scientific">Chromobacterium amazonense</name>
    <dbReference type="NCBI Taxonomy" id="1382803"/>
    <lineage>
        <taxon>Bacteria</taxon>
        <taxon>Pseudomonadati</taxon>
        <taxon>Pseudomonadota</taxon>
        <taxon>Betaproteobacteria</taxon>
        <taxon>Neisseriales</taxon>
        <taxon>Chromobacteriaceae</taxon>
        <taxon>Chromobacterium</taxon>
    </lineage>
</organism>
<evidence type="ECO:0000259" key="1">
    <source>
        <dbReference type="Pfam" id="PF13808"/>
    </source>
</evidence>
<reference evidence="2 3" key="1">
    <citation type="submission" date="2017-01" db="EMBL/GenBank/DDBJ databases">
        <title>New insights into the genetic diversity of Chromobacterium isolated from tropical freshwater lake.</title>
        <authorList>
            <person name="Santos A.B."/>
            <person name="Nascimento A.M."/>
            <person name="Da Silva P.C."/>
        </authorList>
    </citation>
    <scope>NUCLEOTIDE SEQUENCE [LARGE SCALE GENOMIC DNA]</scope>
    <source>
        <strain evidence="2 3">56AF</strain>
    </source>
</reference>
<dbReference type="EMBL" id="MTBD01000051">
    <property type="protein sequence ID" value="PRP68748.1"/>
    <property type="molecule type" value="Genomic_DNA"/>
</dbReference>